<evidence type="ECO:0000313" key="4">
    <source>
        <dbReference type="Proteomes" id="UP001370348"/>
    </source>
</evidence>
<evidence type="ECO:0000259" key="2">
    <source>
        <dbReference type="Pfam" id="PF13193"/>
    </source>
</evidence>
<proteinExistence type="predicted"/>
<dbReference type="CDD" id="cd05920">
    <property type="entry name" value="23DHB-AMP_lg"/>
    <property type="match status" value="1"/>
</dbReference>
<dbReference type="SUPFAM" id="SSF56801">
    <property type="entry name" value="Acetyl-CoA synthetase-like"/>
    <property type="match status" value="1"/>
</dbReference>
<dbReference type="PANTHER" id="PTHR43767:SF1">
    <property type="entry name" value="NONRIBOSOMAL PEPTIDE SYNTHASE PES1 (EUROFUNG)-RELATED"/>
    <property type="match status" value="1"/>
</dbReference>
<dbReference type="InterPro" id="IPR025110">
    <property type="entry name" value="AMP-bd_C"/>
</dbReference>
<reference evidence="3 4" key="1">
    <citation type="submission" date="2021-12" db="EMBL/GenBank/DDBJ databases">
        <title>Discovery of the Pendulisporaceae a myxobacterial family with distinct sporulation behavior and unique specialized metabolism.</title>
        <authorList>
            <person name="Garcia R."/>
            <person name="Popoff A."/>
            <person name="Bader C.D."/>
            <person name="Loehr J."/>
            <person name="Walesch S."/>
            <person name="Walt C."/>
            <person name="Boldt J."/>
            <person name="Bunk B."/>
            <person name="Haeckl F.J.F.P.J."/>
            <person name="Gunesch A.P."/>
            <person name="Birkelbach J."/>
            <person name="Nuebel U."/>
            <person name="Pietschmann T."/>
            <person name="Bach T."/>
            <person name="Mueller R."/>
        </authorList>
    </citation>
    <scope>NUCLEOTIDE SEQUENCE [LARGE SCALE GENOMIC DNA]</scope>
    <source>
        <strain evidence="3 4">MSr11954</strain>
    </source>
</reference>
<dbReference type="EMBL" id="CP089984">
    <property type="protein sequence ID" value="WXB12042.1"/>
    <property type="molecule type" value="Genomic_DNA"/>
</dbReference>
<dbReference type="Pfam" id="PF00501">
    <property type="entry name" value="AMP-binding"/>
    <property type="match status" value="1"/>
</dbReference>
<dbReference type="Gene3D" id="3.30.300.30">
    <property type="match status" value="1"/>
</dbReference>
<gene>
    <name evidence="3" type="ORF">LZC94_29830</name>
</gene>
<dbReference type="Pfam" id="PF13193">
    <property type="entry name" value="AMP-binding_C"/>
    <property type="match status" value="1"/>
</dbReference>
<evidence type="ECO:0000259" key="1">
    <source>
        <dbReference type="Pfam" id="PF00501"/>
    </source>
</evidence>
<keyword evidence="4" id="KW-1185">Reference proteome</keyword>
<feature type="domain" description="AMP-dependent synthetase/ligase" evidence="1">
    <location>
        <begin position="33"/>
        <end position="402"/>
    </location>
</feature>
<evidence type="ECO:0000313" key="3">
    <source>
        <dbReference type="EMBL" id="WXB12042.1"/>
    </source>
</evidence>
<name>A0ABZ2LSU5_9BACT</name>
<dbReference type="Gene3D" id="2.30.38.10">
    <property type="entry name" value="Luciferase, Domain 3"/>
    <property type="match status" value="1"/>
</dbReference>
<dbReference type="InterPro" id="IPR020845">
    <property type="entry name" value="AMP-binding_CS"/>
</dbReference>
<feature type="domain" description="AMP-binding enzyme C-terminal" evidence="2">
    <location>
        <begin position="453"/>
        <end position="528"/>
    </location>
</feature>
<sequence>MTAPLTQVWPPEFAQRYRERGYWRGETFATVLAARADAHGDAIAIVGGEQRWTYAELRARADEAAAGFLALGLEPGDRVVVQLPNIPEFFAVVFGLFRAGLIPVFALPAHRLTEIAHFARTAEASAYVIADRHDGFDYRPLASAVRHDVSTVKHVVVVGDAGEHVSFAGFTRLAGAAAGAGSLPAYTASPDDVALVQISGGSTGLAKLIPRTHDDYLYSIRASAEICGLGPDTVYLAALPVAHNFPMSSPGVFGALYAGGRIVMSVAPGPETAFPLIEREKVTITGLVPPLALLWLQAAPKTKHDLTSLKVLQVGGAKLLPEAARTVRPVLGCTLQQVFGMAEGLVNYTRLDDPEDIITETQGRPIAPDDEVLIVDDQGRAVPDGEVGNLLTRGPYTIRAYHAAAAANLRAFTEDGFYRTGDMVKRLPGGYLVVEGRATDHINRAGEKISAEEIEGHLLAHPQVFDAVVVSVPDAFLGERSCAFVIPSGDAPKAAALKGWMRARDIASFKTPDQVVFVSEFPTTAVGKISRKELRAVLRAELLAQESSR</sequence>
<dbReference type="InterPro" id="IPR000873">
    <property type="entry name" value="AMP-dep_synth/lig_dom"/>
</dbReference>
<dbReference type="Gene3D" id="3.40.50.980">
    <property type="match status" value="2"/>
</dbReference>
<organism evidence="3 4">
    <name type="scientific">Pendulispora albinea</name>
    <dbReference type="NCBI Taxonomy" id="2741071"/>
    <lineage>
        <taxon>Bacteria</taxon>
        <taxon>Pseudomonadati</taxon>
        <taxon>Myxococcota</taxon>
        <taxon>Myxococcia</taxon>
        <taxon>Myxococcales</taxon>
        <taxon>Sorangiineae</taxon>
        <taxon>Pendulisporaceae</taxon>
        <taxon>Pendulispora</taxon>
    </lineage>
</organism>
<dbReference type="PROSITE" id="PS00455">
    <property type="entry name" value="AMP_BINDING"/>
    <property type="match status" value="1"/>
</dbReference>
<dbReference type="RefSeq" id="WP_394821659.1">
    <property type="nucleotide sequence ID" value="NZ_CP089984.1"/>
</dbReference>
<dbReference type="PANTHER" id="PTHR43767">
    <property type="entry name" value="LONG-CHAIN-FATTY-ACID--COA LIGASE"/>
    <property type="match status" value="1"/>
</dbReference>
<protein>
    <submittedName>
        <fullName evidence="3">AMP-binding protein</fullName>
    </submittedName>
</protein>
<dbReference type="InterPro" id="IPR045851">
    <property type="entry name" value="AMP-bd_C_sf"/>
</dbReference>
<dbReference type="Proteomes" id="UP001370348">
    <property type="component" value="Chromosome"/>
</dbReference>
<accession>A0ABZ2LSU5</accession>
<dbReference type="InterPro" id="IPR050237">
    <property type="entry name" value="ATP-dep_AMP-bd_enzyme"/>
</dbReference>